<feature type="signal peptide" evidence="1">
    <location>
        <begin position="1"/>
        <end position="16"/>
    </location>
</feature>
<evidence type="ECO:0000313" key="2">
    <source>
        <dbReference type="EMBL" id="KAE9733704.1"/>
    </source>
</evidence>
<accession>A0A0Q2ZRQ2</accession>
<organism evidence="2 3">
    <name type="scientific">Escherichia coli</name>
    <dbReference type="NCBI Taxonomy" id="562"/>
    <lineage>
        <taxon>Bacteria</taxon>
        <taxon>Pseudomonadati</taxon>
        <taxon>Pseudomonadota</taxon>
        <taxon>Gammaproteobacteria</taxon>
        <taxon>Enterobacterales</taxon>
        <taxon>Enterobacteriaceae</taxon>
        <taxon>Escherichia</taxon>
    </lineage>
</organism>
<sequence>MKKFIFLLLIPVFCNANTPTVFKSSCSGIQYSIESFCSVNNLNDDQDKLTIPICSKQIFTLGKENHDLSESTGFVERINIKGEKIKMMNFVFYGATCKSDRIILSGAGGCNSCGEMFKIFNLSGKEINEKSTMLDLEPMQDIIPDFY</sequence>
<evidence type="ECO:0000256" key="1">
    <source>
        <dbReference type="SAM" id="SignalP"/>
    </source>
</evidence>
<protein>
    <submittedName>
        <fullName evidence="2">Uncharacterized protein</fullName>
    </submittedName>
</protein>
<evidence type="ECO:0000313" key="3">
    <source>
        <dbReference type="Proteomes" id="UP000437875"/>
    </source>
</evidence>
<dbReference type="AlphaFoldDB" id="A0A0Q2ZRQ2"/>
<proteinExistence type="predicted"/>
<comment type="caution">
    <text evidence="2">The sequence shown here is derived from an EMBL/GenBank/DDBJ whole genome shotgun (WGS) entry which is preliminary data.</text>
</comment>
<feature type="chain" id="PRO_5043129006" evidence="1">
    <location>
        <begin position="17"/>
        <end position="147"/>
    </location>
</feature>
<reference evidence="2 3" key="1">
    <citation type="submission" date="2019-10" db="EMBL/GenBank/DDBJ databases">
        <title>Antimicrobial-resistant enteric bacteria are widely distributed amongst people, animals and the environment in northern Tanzania.</title>
        <authorList>
            <person name="Subbiah M."/>
            <person name="Call D.R."/>
        </authorList>
    </citation>
    <scope>NUCLEOTIDE SEQUENCE [LARGE SCALE GENOMIC DNA]</scope>
    <source>
        <strain evidence="2 3">TzEc067</strain>
    </source>
</reference>
<dbReference type="Proteomes" id="UP000437875">
    <property type="component" value="Unassembled WGS sequence"/>
</dbReference>
<gene>
    <name evidence="2" type="ORF">GP711_07880</name>
</gene>
<dbReference type="EMBL" id="WSGM01000003">
    <property type="protein sequence ID" value="KAE9733704.1"/>
    <property type="molecule type" value="Genomic_DNA"/>
</dbReference>
<dbReference type="RefSeq" id="WP_057698664.1">
    <property type="nucleotide sequence ID" value="NZ_BFYQ01000042.1"/>
</dbReference>
<name>A0A0Q2ZRQ2_ECOLX</name>
<keyword evidence="1" id="KW-0732">Signal</keyword>